<evidence type="ECO:0000313" key="4">
    <source>
        <dbReference type="Proteomes" id="UP001064933"/>
    </source>
</evidence>
<keyword evidence="4" id="KW-1185">Reference proteome</keyword>
<dbReference type="Proteomes" id="UP001064933">
    <property type="component" value="Chromosome"/>
</dbReference>
<feature type="domain" description="Ice-binding protein C-terminal" evidence="2">
    <location>
        <begin position="197"/>
        <end position="218"/>
    </location>
</feature>
<evidence type="ECO:0000259" key="2">
    <source>
        <dbReference type="Pfam" id="PF07589"/>
    </source>
</evidence>
<evidence type="ECO:0000313" key="3">
    <source>
        <dbReference type="EMBL" id="UXH80183.1"/>
    </source>
</evidence>
<accession>A0ABY6B769</accession>
<organism evidence="3 4">
    <name type="scientific">Roseateles amylovorans</name>
    <dbReference type="NCBI Taxonomy" id="2978473"/>
    <lineage>
        <taxon>Bacteria</taxon>
        <taxon>Pseudomonadati</taxon>
        <taxon>Pseudomonadota</taxon>
        <taxon>Betaproteobacteria</taxon>
        <taxon>Burkholderiales</taxon>
        <taxon>Sphaerotilaceae</taxon>
        <taxon>Roseateles</taxon>
    </lineage>
</organism>
<dbReference type="Pfam" id="PF07589">
    <property type="entry name" value="PEP-CTERM"/>
    <property type="match status" value="1"/>
</dbReference>
<evidence type="ECO:0000256" key="1">
    <source>
        <dbReference type="SAM" id="SignalP"/>
    </source>
</evidence>
<gene>
    <name evidence="3" type="ORF">N4261_10010</name>
</gene>
<reference evidence="3" key="1">
    <citation type="submission" date="2022-10" db="EMBL/GenBank/DDBJ databases">
        <title>Characterization and whole genome sequencing of a new Roseateles species, isolated from fresh water.</title>
        <authorList>
            <person name="Guliayeva D.Y."/>
            <person name="Akhremchuk A.E."/>
            <person name="Sikolenko M.A."/>
            <person name="Valentovich L.N."/>
            <person name="Sidarenka A.V."/>
        </authorList>
    </citation>
    <scope>NUCLEOTIDE SEQUENCE</scope>
    <source>
        <strain evidence="3">BIM B-1768</strain>
    </source>
</reference>
<name>A0ABY6B769_9BURK</name>
<dbReference type="InterPro" id="IPR013424">
    <property type="entry name" value="Ice-binding_C"/>
</dbReference>
<feature type="chain" id="PRO_5046525956" evidence="1">
    <location>
        <begin position="31"/>
        <end position="230"/>
    </location>
</feature>
<feature type="signal peptide" evidence="1">
    <location>
        <begin position="1"/>
        <end position="30"/>
    </location>
</feature>
<protein>
    <submittedName>
        <fullName evidence="3">PEP-CTERM sorting domain-containing protein</fullName>
    </submittedName>
</protein>
<dbReference type="EMBL" id="CP104562">
    <property type="protein sequence ID" value="UXH80183.1"/>
    <property type="molecule type" value="Genomic_DNA"/>
</dbReference>
<sequence>MQTFPMSRIPLVAALGAAALMALAPAPARAEYYQYNYTGNAFTMTTVNYFSEPGDPSGGRSFSLVSIDAQIIANAPLSGTVTLSDIRSFSLTLTDHDSGSRSTLDFPAPPPIECPGCPNGPNVTATFSMADFNFLNQPTGWDMSIRTSTFYPTGREGWLMLSTSWQRDMLDGGYEAYVGQSGGLINSPGIWSVTALVPEPATYVLTLAGLALLGGLTRKHWRSHGGAGVA</sequence>
<dbReference type="RefSeq" id="WP_261760001.1">
    <property type="nucleotide sequence ID" value="NZ_CP104562.2"/>
</dbReference>
<keyword evidence="1" id="KW-0732">Signal</keyword>
<proteinExistence type="predicted"/>
<dbReference type="NCBIfam" id="TIGR02595">
    <property type="entry name" value="PEP_CTERM"/>
    <property type="match status" value="1"/>
</dbReference>